<sequence>MVLAQKTFSVRKNIHGKDGAPALTLAVIPSQLIFDTDESGAILTKVLSANTAKVGLYDGQTEVTAEKYNITPVNCTATLANGVLTITSVTKGAYSGRVDITATYKGNTRVGSVAFNVNANHVYEAKFEAQEKAIEAVVSDTAIKEDGSLLSKVYSMFKMLSDKIRLFVTDGLKKAGIEITSDSVNLMGNKVKVTNNDKEASLFENGKLNANLIDAKKIVAEGVKAQTIDAENATFKNVNVEGDIKAKTGKIGGFDITNFSLINDDVKEWYWYESPGIKIINNNIGKYAGIGFCEPSGVGLESVAKFFSNIKGPTVNEFMPNVAVHISASGANAGKNTAIRIEAGTIEGFRLKVKRVESETYYIDKMDTFLVNRADSADWYLPSDCEDGQSFYIVPSRSRTVTIHTADGDRLSYERGDTDRKLDGAYIHQFVYDAENHYWYWGWQN</sequence>
<dbReference type="AlphaFoldDB" id="A0A096C9G0"/>
<dbReference type="OrthoDB" id="4387735at2"/>
<organism evidence="1 2">
    <name type="scientific">Prevotella amnii DNF00058</name>
    <dbReference type="NCBI Taxonomy" id="1401066"/>
    <lineage>
        <taxon>Bacteria</taxon>
        <taxon>Pseudomonadati</taxon>
        <taxon>Bacteroidota</taxon>
        <taxon>Bacteroidia</taxon>
        <taxon>Bacteroidales</taxon>
        <taxon>Prevotellaceae</taxon>
        <taxon>Prevotella</taxon>
    </lineage>
</organism>
<comment type="caution">
    <text evidence="1">The sequence shown here is derived from an EMBL/GenBank/DDBJ whole genome shotgun (WGS) entry which is preliminary data.</text>
</comment>
<gene>
    <name evidence="1" type="ORF">HMPREF9302_06850</name>
</gene>
<name>A0A096C9G0_9BACT</name>
<protein>
    <submittedName>
        <fullName evidence="1">Uncharacterized protein</fullName>
    </submittedName>
</protein>
<proteinExistence type="predicted"/>
<dbReference type="Proteomes" id="UP000029614">
    <property type="component" value="Unassembled WGS sequence"/>
</dbReference>
<dbReference type="RefSeq" id="WP_036855952.1">
    <property type="nucleotide sequence ID" value="NZ_JRNU01000034.1"/>
</dbReference>
<accession>A0A096C9G0</accession>
<keyword evidence="2" id="KW-1185">Reference proteome</keyword>
<reference evidence="1 2" key="1">
    <citation type="submission" date="2014-07" db="EMBL/GenBank/DDBJ databases">
        <authorList>
            <person name="McCorrison J."/>
            <person name="Sanka R."/>
            <person name="Torralba M."/>
            <person name="Gillis M."/>
            <person name="Haft D.H."/>
            <person name="Methe B."/>
            <person name="Sutton G."/>
            <person name="Nelson K.E."/>
        </authorList>
    </citation>
    <scope>NUCLEOTIDE SEQUENCE [LARGE SCALE GENOMIC DNA]</scope>
    <source>
        <strain evidence="1 2">DNF00058</strain>
    </source>
</reference>
<evidence type="ECO:0000313" key="2">
    <source>
        <dbReference type="Proteomes" id="UP000029614"/>
    </source>
</evidence>
<dbReference type="EMBL" id="JRNU01000034">
    <property type="protein sequence ID" value="KGF51557.1"/>
    <property type="molecule type" value="Genomic_DNA"/>
</dbReference>
<evidence type="ECO:0000313" key="1">
    <source>
        <dbReference type="EMBL" id="KGF51557.1"/>
    </source>
</evidence>